<name>A0A6I6ET87_9CLOT</name>
<dbReference type="InterPro" id="IPR051815">
    <property type="entry name" value="Molybdate_resp_trans_reg"/>
</dbReference>
<accession>A0A6I6ET87</accession>
<dbReference type="Gene3D" id="1.10.10.10">
    <property type="entry name" value="Winged helix-like DNA-binding domain superfamily/Winged helix DNA-binding domain"/>
    <property type="match status" value="1"/>
</dbReference>
<dbReference type="Proteomes" id="UP000422764">
    <property type="component" value="Chromosome"/>
</dbReference>
<sequence length="93" mass="10726">MQLVNETNSLRKACERMHMSYSKGWKIIKFAELKLGFPLLESKAGGAYGGGSEITDKGKDFLMCYLQFKNELYISGNILFKKHFKYYLEGEKL</sequence>
<dbReference type="EMBL" id="CP046522">
    <property type="protein sequence ID" value="QGU96829.1"/>
    <property type="molecule type" value="Genomic_DNA"/>
</dbReference>
<evidence type="ECO:0000313" key="2">
    <source>
        <dbReference type="Proteomes" id="UP000422764"/>
    </source>
</evidence>
<organism evidence="1 2">
    <name type="scientific">Clostridium bovifaecis</name>
    <dbReference type="NCBI Taxonomy" id="2184719"/>
    <lineage>
        <taxon>Bacteria</taxon>
        <taxon>Bacillati</taxon>
        <taxon>Bacillota</taxon>
        <taxon>Clostridia</taxon>
        <taxon>Eubacteriales</taxon>
        <taxon>Clostridiaceae</taxon>
        <taxon>Clostridium</taxon>
    </lineage>
</organism>
<keyword evidence="2" id="KW-1185">Reference proteome</keyword>
<reference evidence="1 2" key="1">
    <citation type="submission" date="2019-12" db="EMBL/GenBank/DDBJ databases">
        <title>Genome sequenceing of Clostridium bovifaecis.</title>
        <authorList>
            <person name="Yao Y."/>
        </authorList>
    </citation>
    <scope>NUCLEOTIDE SEQUENCE [LARGE SCALE GENOMIC DNA]</scope>
    <source>
        <strain evidence="1 2">BXX</strain>
    </source>
</reference>
<gene>
    <name evidence="1" type="ORF">GOM49_09915</name>
</gene>
<dbReference type="AlphaFoldDB" id="A0A6I6ET87"/>
<dbReference type="PANTHER" id="PTHR30432:SF1">
    <property type="entry name" value="DNA-BINDING TRANSCRIPTIONAL DUAL REGULATOR MODE"/>
    <property type="match status" value="1"/>
</dbReference>
<dbReference type="SUPFAM" id="SSF46785">
    <property type="entry name" value="Winged helix' DNA-binding domain"/>
    <property type="match status" value="1"/>
</dbReference>
<proteinExistence type="predicted"/>
<dbReference type="InterPro" id="IPR036390">
    <property type="entry name" value="WH_DNA-bd_sf"/>
</dbReference>
<evidence type="ECO:0000313" key="1">
    <source>
        <dbReference type="EMBL" id="QGU96829.1"/>
    </source>
</evidence>
<dbReference type="InterPro" id="IPR036388">
    <property type="entry name" value="WH-like_DNA-bd_sf"/>
</dbReference>
<dbReference type="PANTHER" id="PTHR30432">
    <property type="entry name" value="TRANSCRIPTIONAL REGULATOR MODE"/>
    <property type="match status" value="1"/>
</dbReference>
<protein>
    <submittedName>
        <fullName evidence="1">LysR family transcriptional regulator</fullName>
    </submittedName>
</protein>